<protein>
    <recommendedName>
        <fullName evidence="3">Lysozyme inhibitor LprI N-terminal domain-containing protein</fullName>
    </recommendedName>
</protein>
<dbReference type="PANTHER" id="PTHR37549">
    <property type="entry name" value="LIPOPROTEIN LPRI"/>
    <property type="match status" value="1"/>
</dbReference>
<dbReference type="Proteomes" id="UP000072867">
    <property type="component" value="Unassembled WGS sequence"/>
</dbReference>
<evidence type="ECO:0000313" key="2">
    <source>
        <dbReference type="Proteomes" id="UP000072867"/>
    </source>
</evidence>
<dbReference type="GO" id="GO:0005576">
    <property type="term" value="C:extracellular region"/>
    <property type="evidence" value="ECO:0007669"/>
    <property type="project" value="TreeGrafter"/>
</dbReference>
<dbReference type="AlphaFoldDB" id="A0A147HS44"/>
<accession>A0A147HS44</accession>
<gene>
    <name evidence="1" type="ORF">NS319_17470</name>
</gene>
<dbReference type="EMBL" id="LDTD01000164">
    <property type="protein sequence ID" value="KTT66875.1"/>
    <property type="molecule type" value="Genomic_DNA"/>
</dbReference>
<name>A0A147HS44_9SPHN</name>
<dbReference type="PANTHER" id="PTHR37549:SF1">
    <property type="entry name" value="LIPOPROTEIN LPRI"/>
    <property type="match status" value="1"/>
</dbReference>
<proteinExistence type="predicted"/>
<evidence type="ECO:0000313" key="1">
    <source>
        <dbReference type="EMBL" id="KTT66875.1"/>
    </source>
</evidence>
<sequence>MLVVALWGLALTPARLGAAGPAEGPSFSCAKAGNAVERAICGSVDLSAADRTMASLYSLAKVSAFGQGPSNQFATQRETVKNLAACETSNGRAAMASCIARVYARRNNDLAIALALSAPDRALPIIRRNDPVFAPVIEAIALWASEPRDADWSKPERAEKRSQILTLMAPSAAIMFTDKDPPWGRDLLRDGSQGVSVATVGDILTSDRHFAFFLNALGPYLPEGMGDRAGSFDRAIPCAAIIRHPALLQATESLFGSTLDNFVFANDCGTTTPPLPRLAALSAQLNQSWPPCEGTIRFAAYRVAMTAYDEARLGRAPHNSDAWPRERYGVSAAALQAVRAELADYYVTYLGKTPEVGRVMAHDSLKGIFATTHQCE</sequence>
<dbReference type="PATRIC" id="fig|33051.3.peg.1071"/>
<organism evidence="1 2">
    <name type="scientific">Sphingomonas sanguinis</name>
    <dbReference type="NCBI Taxonomy" id="33051"/>
    <lineage>
        <taxon>Bacteria</taxon>
        <taxon>Pseudomonadati</taxon>
        <taxon>Pseudomonadota</taxon>
        <taxon>Alphaproteobacteria</taxon>
        <taxon>Sphingomonadales</taxon>
        <taxon>Sphingomonadaceae</taxon>
        <taxon>Sphingomonas</taxon>
    </lineage>
</organism>
<evidence type="ECO:0008006" key="3">
    <source>
        <dbReference type="Google" id="ProtNLM"/>
    </source>
</evidence>
<dbReference type="InterPro" id="IPR052755">
    <property type="entry name" value="Lysozyme_Inhibitor_LprI"/>
</dbReference>
<comment type="caution">
    <text evidence="1">The sequence shown here is derived from an EMBL/GenBank/DDBJ whole genome shotgun (WGS) entry which is preliminary data.</text>
</comment>
<reference evidence="1 2" key="1">
    <citation type="journal article" date="2016" name="Front. Microbiol.">
        <title>Genomic Resource of Rice Seed Associated Bacteria.</title>
        <authorList>
            <person name="Midha S."/>
            <person name="Bansal K."/>
            <person name="Sharma S."/>
            <person name="Kumar N."/>
            <person name="Patil P.P."/>
            <person name="Chaudhry V."/>
            <person name="Patil P.B."/>
        </authorList>
    </citation>
    <scope>NUCLEOTIDE SEQUENCE [LARGE SCALE GENOMIC DNA]</scope>
    <source>
        <strain evidence="1 2">NS319</strain>
    </source>
</reference>